<dbReference type="Pfam" id="PF01095">
    <property type="entry name" value="Pectinesterase"/>
    <property type="match status" value="1"/>
</dbReference>
<comment type="similarity">
    <text evidence="2">Belongs to the pectinesterase family.</text>
</comment>
<evidence type="ECO:0000256" key="6">
    <source>
        <dbReference type="ARBA" id="ARBA00023180"/>
    </source>
</evidence>
<comment type="function">
    <text evidence="8">Acts in the modification of cell walls via demethylesterification of cell wall pectin.</text>
</comment>
<evidence type="ECO:0000256" key="1">
    <source>
        <dbReference type="ARBA" id="ARBA00005184"/>
    </source>
</evidence>
<evidence type="ECO:0000256" key="2">
    <source>
        <dbReference type="ARBA" id="ARBA00008891"/>
    </source>
</evidence>
<evidence type="ECO:0000256" key="3">
    <source>
        <dbReference type="ARBA" id="ARBA00013229"/>
    </source>
</evidence>
<name>A0AAV6P6Z0_9ROSI</name>
<dbReference type="InterPro" id="IPR000070">
    <property type="entry name" value="Pectinesterase_cat"/>
</dbReference>
<feature type="signal peptide" evidence="9">
    <location>
        <begin position="1"/>
        <end position="21"/>
    </location>
</feature>
<dbReference type="GO" id="GO:0030599">
    <property type="term" value="F:pectinesterase activity"/>
    <property type="evidence" value="ECO:0007669"/>
    <property type="project" value="UniProtKB-EC"/>
</dbReference>
<keyword evidence="9" id="KW-0732">Signal</keyword>
<dbReference type="GO" id="GO:0042545">
    <property type="term" value="P:cell wall modification"/>
    <property type="evidence" value="ECO:0007669"/>
    <property type="project" value="InterPro"/>
</dbReference>
<accession>A0AAV6P6Z0</accession>
<dbReference type="FunFam" id="2.160.20.10:FF:000013">
    <property type="entry name" value="Pectinesterase"/>
    <property type="match status" value="1"/>
</dbReference>
<dbReference type="AlphaFoldDB" id="A0AAV6P6Z0"/>
<feature type="non-terminal residue" evidence="11">
    <location>
        <position position="1"/>
    </location>
</feature>
<protein>
    <recommendedName>
        <fullName evidence="3">pectinesterase</fullName>
        <ecNumber evidence="3">3.1.1.11</ecNumber>
    </recommendedName>
</protein>
<evidence type="ECO:0000313" key="12">
    <source>
        <dbReference type="Proteomes" id="UP000685013"/>
    </source>
</evidence>
<dbReference type="PANTHER" id="PTHR31321:SF134">
    <property type="entry name" value="PECTINESTERASE"/>
    <property type="match status" value="1"/>
</dbReference>
<organism evidence="11 12">
    <name type="scientific">Cucurbita argyrosperma subsp. sororia</name>
    <dbReference type="NCBI Taxonomy" id="37648"/>
    <lineage>
        <taxon>Eukaryota</taxon>
        <taxon>Viridiplantae</taxon>
        <taxon>Streptophyta</taxon>
        <taxon>Embryophyta</taxon>
        <taxon>Tracheophyta</taxon>
        <taxon>Spermatophyta</taxon>
        <taxon>Magnoliopsida</taxon>
        <taxon>eudicotyledons</taxon>
        <taxon>Gunneridae</taxon>
        <taxon>Pentapetalae</taxon>
        <taxon>rosids</taxon>
        <taxon>fabids</taxon>
        <taxon>Cucurbitales</taxon>
        <taxon>Cucurbitaceae</taxon>
        <taxon>Cucurbiteae</taxon>
        <taxon>Cucurbita</taxon>
    </lineage>
</organism>
<keyword evidence="4" id="KW-0378">Hydrolase</keyword>
<evidence type="ECO:0000259" key="10">
    <source>
        <dbReference type="Pfam" id="PF01095"/>
    </source>
</evidence>
<feature type="chain" id="PRO_5043775726" description="pectinesterase" evidence="9">
    <location>
        <begin position="22"/>
        <end position="338"/>
    </location>
</feature>
<evidence type="ECO:0000313" key="11">
    <source>
        <dbReference type="EMBL" id="KAG6606930.1"/>
    </source>
</evidence>
<sequence>MEQISLITTLLMLLCLNVSKALDCELNPNDPNRVAYTIVVDKSGSGNFRTIQSAIDSIPSQNSRWIRIQISSGIYLEKVHISEEKSCIFLDGAGRSSTEIRWNDHATTATSATFTSIAENLVVKGITFKNTYNAPGSVKRQEDIAPAVAALIEGDKGIFHKCGFVGLQDTLWDGNGRHRYTECYIEGVIDVISGAGQSIYENCEINVPVDLYAPVIGHGYITAQGKEDSSQTNGFVFIGCSVIGSGTVYLGRAYRPFSTVIYYSSFLSACIDPAGWDPWEQVGHEASLTCAETHCVGLGADTSKRVSWLKKLSIDEIRHFTSISFIDQEGWTSKLPLF</sequence>
<evidence type="ECO:0000256" key="4">
    <source>
        <dbReference type="ARBA" id="ARBA00022801"/>
    </source>
</evidence>
<feature type="domain" description="Pectinesterase catalytic" evidence="10">
    <location>
        <begin position="38"/>
        <end position="328"/>
    </location>
</feature>
<evidence type="ECO:0000256" key="8">
    <source>
        <dbReference type="ARBA" id="ARBA00057335"/>
    </source>
</evidence>
<comment type="pathway">
    <text evidence="1">Glycan metabolism; pectin degradation; 2-dehydro-3-deoxy-D-gluconate from pectin: step 1/5.</text>
</comment>
<evidence type="ECO:0000256" key="5">
    <source>
        <dbReference type="ARBA" id="ARBA00023085"/>
    </source>
</evidence>
<reference evidence="11 12" key="1">
    <citation type="journal article" date="2021" name="Hortic Res">
        <title>The domestication of Cucurbita argyrosperma as revealed by the genome of its wild relative.</title>
        <authorList>
            <person name="Barrera-Redondo J."/>
            <person name="Sanchez-de la Vega G."/>
            <person name="Aguirre-Liguori J.A."/>
            <person name="Castellanos-Morales G."/>
            <person name="Gutierrez-Guerrero Y.T."/>
            <person name="Aguirre-Dugua X."/>
            <person name="Aguirre-Planter E."/>
            <person name="Tenaillon M.I."/>
            <person name="Lira-Saade R."/>
            <person name="Eguiarte L.E."/>
        </authorList>
    </citation>
    <scope>NUCLEOTIDE SEQUENCE [LARGE SCALE GENOMIC DNA]</scope>
    <source>
        <strain evidence="11">JBR-2021</strain>
    </source>
</reference>
<comment type="catalytic activity">
    <reaction evidence="7">
        <text>[(1-&gt;4)-alpha-D-galacturonosyl methyl ester](n) + n H2O = [(1-&gt;4)-alpha-D-galacturonosyl](n) + n methanol + n H(+)</text>
        <dbReference type="Rhea" id="RHEA:22380"/>
        <dbReference type="Rhea" id="RHEA-COMP:14570"/>
        <dbReference type="Rhea" id="RHEA-COMP:14573"/>
        <dbReference type="ChEBI" id="CHEBI:15377"/>
        <dbReference type="ChEBI" id="CHEBI:15378"/>
        <dbReference type="ChEBI" id="CHEBI:17790"/>
        <dbReference type="ChEBI" id="CHEBI:140522"/>
        <dbReference type="ChEBI" id="CHEBI:140523"/>
        <dbReference type="EC" id="3.1.1.11"/>
    </reaction>
</comment>
<evidence type="ECO:0000256" key="7">
    <source>
        <dbReference type="ARBA" id="ARBA00047928"/>
    </source>
</evidence>
<gene>
    <name evidence="11" type="primary">PME55</name>
    <name evidence="11" type="ORF">SDJN03_00272</name>
</gene>
<evidence type="ECO:0000256" key="9">
    <source>
        <dbReference type="SAM" id="SignalP"/>
    </source>
</evidence>
<proteinExistence type="inferred from homology"/>
<dbReference type="EC" id="3.1.1.11" evidence="3"/>
<keyword evidence="12" id="KW-1185">Reference proteome</keyword>
<keyword evidence="6" id="KW-0325">Glycoprotein</keyword>
<dbReference type="EMBL" id="JAGKQH010000001">
    <property type="protein sequence ID" value="KAG6606930.1"/>
    <property type="molecule type" value="Genomic_DNA"/>
</dbReference>
<dbReference type="GO" id="GO:0045490">
    <property type="term" value="P:pectin catabolic process"/>
    <property type="evidence" value="ECO:0007669"/>
    <property type="project" value="TreeGrafter"/>
</dbReference>
<keyword evidence="5" id="KW-0063">Aspartyl esterase</keyword>
<dbReference type="Proteomes" id="UP000685013">
    <property type="component" value="Chromosome 1"/>
</dbReference>
<dbReference type="PANTHER" id="PTHR31321">
    <property type="entry name" value="ACYL-COA THIOESTER HYDROLASE YBHC-RELATED"/>
    <property type="match status" value="1"/>
</dbReference>
<comment type="caution">
    <text evidence="11">The sequence shown here is derived from an EMBL/GenBank/DDBJ whole genome shotgun (WGS) entry which is preliminary data.</text>
</comment>